<name>A0A6J5T6D7_9CAUD</name>
<reference evidence="1" key="1">
    <citation type="submission" date="2020-05" db="EMBL/GenBank/DDBJ databases">
        <authorList>
            <person name="Chiriac C."/>
            <person name="Salcher M."/>
            <person name="Ghai R."/>
            <person name="Kavagutti S V."/>
        </authorList>
    </citation>
    <scope>NUCLEOTIDE SEQUENCE</scope>
</reference>
<dbReference type="EMBL" id="LR797528">
    <property type="protein sequence ID" value="CAB4223118.1"/>
    <property type="molecule type" value="Genomic_DNA"/>
</dbReference>
<dbReference type="Gene3D" id="1.10.530.10">
    <property type="match status" value="1"/>
</dbReference>
<evidence type="ECO:0008006" key="2">
    <source>
        <dbReference type="Google" id="ProtNLM"/>
    </source>
</evidence>
<gene>
    <name evidence="1" type="ORF">UFOVP1668_13</name>
</gene>
<dbReference type="InterPro" id="IPR023346">
    <property type="entry name" value="Lysozyme-like_dom_sf"/>
</dbReference>
<organism evidence="1">
    <name type="scientific">uncultured Caudovirales phage</name>
    <dbReference type="NCBI Taxonomy" id="2100421"/>
    <lineage>
        <taxon>Viruses</taxon>
        <taxon>Duplodnaviria</taxon>
        <taxon>Heunggongvirae</taxon>
        <taxon>Uroviricota</taxon>
        <taxon>Caudoviricetes</taxon>
        <taxon>Peduoviridae</taxon>
        <taxon>Maltschvirus</taxon>
        <taxon>Maltschvirus maltsch</taxon>
    </lineage>
</organism>
<proteinExistence type="predicted"/>
<dbReference type="SUPFAM" id="SSF53955">
    <property type="entry name" value="Lysozyme-like"/>
    <property type="match status" value="1"/>
</dbReference>
<protein>
    <recommendedName>
        <fullName evidence="2">Transglycosylase SLT domain-containing protein</fullName>
    </recommendedName>
</protein>
<accession>A0A6J5T6D7</accession>
<evidence type="ECO:0000313" key="1">
    <source>
        <dbReference type="EMBL" id="CAB4223118.1"/>
    </source>
</evidence>
<sequence length="158" mass="18779">MLVDNLWTTRRKPVQLIHIFAMYLTRSVRWIRLKRAAEADCSLRRIRLLPQLCLCIGLISVQMQPATASTAIDQYRLYAHSRIIQYDQYICLSKIIHKESRWNPTAKNGSHFGLGQMRSQYYRNLDAYRQIDATIKYINHRYGSMCNAWRFHQLNGHY</sequence>